<proteinExistence type="predicted"/>
<evidence type="ECO:0000313" key="1">
    <source>
        <dbReference type="EMBL" id="MCY1009639.1"/>
    </source>
</evidence>
<evidence type="ECO:0008006" key="3">
    <source>
        <dbReference type="Google" id="ProtNLM"/>
    </source>
</evidence>
<dbReference type="AlphaFoldDB" id="A0A9X3EUG8"/>
<dbReference type="RefSeq" id="WP_267772304.1">
    <property type="nucleotide sequence ID" value="NZ_JAPNKE010000002.1"/>
</dbReference>
<protein>
    <recommendedName>
        <fullName evidence="3">Iron-containing redox enzyme family protein</fullName>
    </recommendedName>
</protein>
<sequence length="256" mass="27646">MSTPNLSVSLEIYEESVQAARARFAAGEWVTRVIGGELTPDALELFLLSFCALGVQMTAPVEGWIRRAGERCLAAGLNDIGNALVAHARHEAGHDAMMVDDTRSLAARREQAGRPVPAPEKLLAHPPTPGIQRYVRVHEDVIAGPAPYAQIAIEYEIERLSVTYGPSFIARCLADLGGDVKQCLSFVQDHVELDVGHTKFNARKLDQFLKQRPEALDDLVTAGSEALAAYDQFLGDALALALGMSAETQARSQVAS</sequence>
<dbReference type="InterPro" id="IPR016084">
    <property type="entry name" value="Haem_Oase-like_multi-hlx"/>
</dbReference>
<dbReference type="SUPFAM" id="SSF48613">
    <property type="entry name" value="Heme oxygenase-like"/>
    <property type="match status" value="1"/>
</dbReference>
<evidence type="ECO:0000313" key="2">
    <source>
        <dbReference type="Proteomes" id="UP001150924"/>
    </source>
</evidence>
<dbReference type="Gene3D" id="1.20.910.10">
    <property type="entry name" value="Heme oxygenase-like"/>
    <property type="match status" value="1"/>
</dbReference>
<comment type="caution">
    <text evidence="1">The sequence shown here is derived from an EMBL/GenBank/DDBJ whole genome shotgun (WGS) entry which is preliminary data.</text>
</comment>
<dbReference type="Proteomes" id="UP001150924">
    <property type="component" value="Unassembled WGS sequence"/>
</dbReference>
<dbReference type="EMBL" id="JAPNKE010000002">
    <property type="protein sequence ID" value="MCY1009639.1"/>
    <property type="molecule type" value="Genomic_DNA"/>
</dbReference>
<name>A0A9X3EUG8_9BACT</name>
<accession>A0A9X3EUG8</accession>
<organism evidence="1 2">
    <name type="scientific">Nannocystis pusilla</name>
    <dbReference type="NCBI Taxonomy" id="889268"/>
    <lineage>
        <taxon>Bacteria</taxon>
        <taxon>Pseudomonadati</taxon>
        <taxon>Myxococcota</taxon>
        <taxon>Polyangia</taxon>
        <taxon>Nannocystales</taxon>
        <taxon>Nannocystaceae</taxon>
        <taxon>Nannocystis</taxon>
    </lineage>
</organism>
<gene>
    <name evidence="1" type="ORF">OV079_29560</name>
</gene>
<keyword evidence="2" id="KW-1185">Reference proteome</keyword>
<reference evidence="1" key="1">
    <citation type="submission" date="2022-11" db="EMBL/GenBank/DDBJ databases">
        <title>Minimal conservation of predation-associated metabolite biosynthetic gene clusters underscores biosynthetic potential of Myxococcota including descriptions for ten novel species: Archangium lansinium sp. nov., Myxococcus landrumus sp. nov., Nannocystis bai.</title>
        <authorList>
            <person name="Ahearne A."/>
            <person name="Stevens C."/>
            <person name="Phillips K."/>
        </authorList>
    </citation>
    <scope>NUCLEOTIDE SEQUENCE</scope>
    <source>
        <strain evidence="1">Na p29</strain>
    </source>
</reference>